<sequence>MGWMLIIISIFVVWVASLCKIFSSHSKPTFLNDGPAFHRRNVLLVVAHPDDESMFFSPTISYLTSRGHNLYLLCLSVEEMPLSFLLFSLMVVNPFSFAKWEFFWYYHGLSVQPPSMSCQKGKEYGNADGMGSIRKDELYLACAVHKVQLQRVKVLDHPDLQDGFGKVWNHDLLAKIIEEEVYSHGIDVLITFDSYGVSGHCNHGDVHYGVRKFLHDSSPRNIEAWELVSINILLKYSGPLDIWLSTLDSTRHPKGVMHCLLNEHPRKSFLAMAQHSSQWVWFRKLFVSFSSYTYVNTLRKIK</sequence>
<dbReference type="Proteomes" id="UP000515121">
    <property type="component" value="Unplaced"/>
</dbReference>
<dbReference type="KEGG" id="dzi:111293471"/>
<keyword evidence="4" id="KW-1185">Reference proteome</keyword>
<name>A0A6P5YN27_DURZI</name>
<dbReference type="GO" id="GO:0000225">
    <property type="term" value="F:N-acetylglucosaminylphosphatidylinositol deacetylase activity"/>
    <property type="evidence" value="ECO:0007669"/>
    <property type="project" value="UniProtKB-EC"/>
</dbReference>
<feature type="signal peptide" evidence="3">
    <location>
        <begin position="1"/>
        <end position="26"/>
    </location>
</feature>
<dbReference type="GO" id="GO:0005783">
    <property type="term" value="C:endoplasmic reticulum"/>
    <property type="evidence" value="ECO:0007669"/>
    <property type="project" value="TreeGrafter"/>
</dbReference>
<dbReference type="EC" id="3.5.1.89" evidence="2"/>
<organism evidence="4 5">
    <name type="scientific">Durio zibethinus</name>
    <name type="common">Durian</name>
    <dbReference type="NCBI Taxonomy" id="66656"/>
    <lineage>
        <taxon>Eukaryota</taxon>
        <taxon>Viridiplantae</taxon>
        <taxon>Streptophyta</taxon>
        <taxon>Embryophyta</taxon>
        <taxon>Tracheophyta</taxon>
        <taxon>Spermatophyta</taxon>
        <taxon>Magnoliopsida</taxon>
        <taxon>eudicotyledons</taxon>
        <taxon>Gunneridae</taxon>
        <taxon>Pentapetalae</taxon>
        <taxon>rosids</taxon>
        <taxon>malvids</taxon>
        <taxon>Malvales</taxon>
        <taxon>Malvaceae</taxon>
        <taxon>Helicteroideae</taxon>
        <taxon>Durio</taxon>
    </lineage>
</organism>
<dbReference type="OrthoDB" id="440160at2759"/>
<gene>
    <name evidence="5" type="primary">LOC111293471</name>
</gene>
<feature type="chain" id="PRO_5027833871" description="N-acetylglucosaminylphosphatidylinositol deacetylase" evidence="3">
    <location>
        <begin position="27"/>
        <end position="302"/>
    </location>
</feature>
<dbReference type="GeneID" id="111293471"/>
<proteinExistence type="inferred from homology"/>
<dbReference type="AlphaFoldDB" id="A0A6P5YN27"/>
<dbReference type="RefSeq" id="XP_022741933.1">
    <property type="nucleotide sequence ID" value="XM_022886198.1"/>
</dbReference>
<dbReference type="InterPro" id="IPR003737">
    <property type="entry name" value="GlcNAc_PI_deacetylase-related"/>
</dbReference>
<protein>
    <recommendedName>
        <fullName evidence="2">N-acetylglucosaminylphosphatidylinositol deacetylase</fullName>
        <ecNumber evidence="2">3.5.1.89</ecNumber>
    </recommendedName>
</protein>
<dbReference type="Gene3D" id="3.40.50.10320">
    <property type="entry name" value="LmbE-like"/>
    <property type="match status" value="1"/>
</dbReference>
<dbReference type="GO" id="GO:0006506">
    <property type="term" value="P:GPI anchor biosynthetic process"/>
    <property type="evidence" value="ECO:0007669"/>
    <property type="project" value="UniProtKB-UniPathway"/>
</dbReference>
<dbReference type="PANTHER" id="PTHR12993">
    <property type="entry name" value="N-ACETYLGLUCOSAMINYL-PHOSPHATIDYLINOSITOL DE-N-ACETYLASE-RELATED"/>
    <property type="match status" value="1"/>
</dbReference>
<keyword evidence="3" id="KW-0732">Signal</keyword>
<dbReference type="GO" id="GO:0016020">
    <property type="term" value="C:membrane"/>
    <property type="evidence" value="ECO:0007669"/>
    <property type="project" value="GOC"/>
</dbReference>
<dbReference type="PANTHER" id="PTHR12993:SF11">
    <property type="entry name" value="N-ACETYLGLUCOSAMINYL-PHOSPHATIDYLINOSITOL DE-N-ACETYLASE"/>
    <property type="match status" value="1"/>
</dbReference>
<dbReference type="UniPathway" id="UPA00196"/>
<evidence type="ECO:0000313" key="5">
    <source>
        <dbReference type="RefSeq" id="XP_022741933.1"/>
    </source>
</evidence>
<reference evidence="5" key="1">
    <citation type="submission" date="2025-08" db="UniProtKB">
        <authorList>
            <consortium name="RefSeq"/>
        </authorList>
    </citation>
    <scope>IDENTIFICATION</scope>
    <source>
        <tissue evidence="5">Fruit stalk</tissue>
    </source>
</reference>
<dbReference type="SUPFAM" id="SSF102588">
    <property type="entry name" value="LmbE-like"/>
    <property type="match status" value="1"/>
</dbReference>
<comment type="similarity">
    <text evidence="1">Belongs to the PIGL family.</text>
</comment>
<dbReference type="InterPro" id="IPR024078">
    <property type="entry name" value="LmbE-like_dom_sf"/>
</dbReference>
<evidence type="ECO:0000256" key="3">
    <source>
        <dbReference type="SAM" id="SignalP"/>
    </source>
</evidence>
<evidence type="ECO:0000256" key="1">
    <source>
        <dbReference type="ARBA" id="ARBA00006066"/>
    </source>
</evidence>
<evidence type="ECO:0000313" key="4">
    <source>
        <dbReference type="Proteomes" id="UP000515121"/>
    </source>
</evidence>
<accession>A0A6P5YN27</accession>
<dbReference type="Pfam" id="PF02585">
    <property type="entry name" value="PIG-L"/>
    <property type="match status" value="1"/>
</dbReference>
<evidence type="ECO:0000256" key="2">
    <source>
        <dbReference type="ARBA" id="ARBA00012176"/>
    </source>
</evidence>